<dbReference type="PRINTS" id="PR00598">
    <property type="entry name" value="HTHMARR"/>
</dbReference>
<dbReference type="Pfam" id="PF01047">
    <property type="entry name" value="MarR"/>
    <property type="match status" value="1"/>
</dbReference>
<sequence>MHERTHASLVALRRILKATDQHARALSRSTGLTAAQRVLMQIIGEAGETTPKEIAARARISQATVTSLIDKLERRGFATRIRGESDRRQIWISLTPEGRQTMETAPDALQELFSQRFEALENWEQAMIVSSLERVATMLNAQAIDASPLLDGAAIDR</sequence>
<dbReference type="RefSeq" id="WP_126008290.1">
    <property type="nucleotide sequence ID" value="NZ_CP032509.1"/>
</dbReference>
<dbReference type="KEGG" id="abaw:D5400_05095"/>
<evidence type="ECO:0000313" key="2">
    <source>
        <dbReference type="EMBL" id="AZN70735.1"/>
    </source>
</evidence>
<dbReference type="OrthoDB" id="8447118at2"/>
<evidence type="ECO:0000313" key="3">
    <source>
        <dbReference type="Proteomes" id="UP000268192"/>
    </source>
</evidence>
<dbReference type="Proteomes" id="UP000268192">
    <property type="component" value="Chromosome"/>
</dbReference>
<proteinExistence type="predicted"/>
<dbReference type="InterPro" id="IPR036390">
    <property type="entry name" value="WH_DNA-bd_sf"/>
</dbReference>
<gene>
    <name evidence="2" type="ORF">D5400_05095</name>
</gene>
<name>A0A3S9B1B2_9HYPH</name>
<accession>A0A3S9B1B2</accession>
<dbReference type="AlphaFoldDB" id="A0A3S9B1B2"/>
<dbReference type="InterPro" id="IPR039422">
    <property type="entry name" value="MarR/SlyA-like"/>
</dbReference>
<evidence type="ECO:0000259" key="1">
    <source>
        <dbReference type="PROSITE" id="PS50995"/>
    </source>
</evidence>
<dbReference type="Gene3D" id="1.10.10.10">
    <property type="entry name" value="Winged helix-like DNA-binding domain superfamily/Winged helix DNA-binding domain"/>
    <property type="match status" value="1"/>
</dbReference>
<dbReference type="PROSITE" id="PS50995">
    <property type="entry name" value="HTH_MARR_2"/>
    <property type="match status" value="1"/>
</dbReference>
<organism evidence="2 3">
    <name type="scientific">Georhizobium profundi</name>
    <dbReference type="NCBI Taxonomy" id="2341112"/>
    <lineage>
        <taxon>Bacteria</taxon>
        <taxon>Pseudomonadati</taxon>
        <taxon>Pseudomonadota</taxon>
        <taxon>Alphaproteobacteria</taxon>
        <taxon>Hyphomicrobiales</taxon>
        <taxon>Rhizobiaceae</taxon>
        <taxon>Georhizobium</taxon>
    </lineage>
</organism>
<dbReference type="GO" id="GO:0003700">
    <property type="term" value="F:DNA-binding transcription factor activity"/>
    <property type="evidence" value="ECO:0007669"/>
    <property type="project" value="InterPro"/>
</dbReference>
<dbReference type="PANTHER" id="PTHR33164">
    <property type="entry name" value="TRANSCRIPTIONAL REGULATOR, MARR FAMILY"/>
    <property type="match status" value="1"/>
</dbReference>
<keyword evidence="3" id="KW-1185">Reference proteome</keyword>
<dbReference type="SUPFAM" id="SSF46785">
    <property type="entry name" value="Winged helix' DNA-binding domain"/>
    <property type="match status" value="1"/>
</dbReference>
<dbReference type="PANTHER" id="PTHR33164:SF89">
    <property type="entry name" value="MARR FAMILY REGULATORY PROTEIN"/>
    <property type="match status" value="1"/>
</dbReference>
<dbReference type="SMART" id="SM00347">
    <property type="entry name" value="HTH_MARR"/>
    <property type="match status" value="1"/>
</dbReference>
<feature type="domain" description="HTH marR-type" evidence="1">
    <location>
        <begin position="5"/>
        <end position="137"/>
    </location>
</feature>
<protein>
    <submittedName>
        <fullName evidence="2">MarR family transcriptional regulator</fullName>
    </submittedName>
</protein>
<reference evidence="2 3" key="1">
    <citation type="submission" date="2018-09" db="EMBL/GenBank/DDBJ databases">
        <title>Marinorhizobium profundi gen. nov., sp. nov., isolated from a deep-sea sediment sample from the New Britain Trench and proposal of Marinorhizobiaceae fam. nov. in the order Rhizobiales of the class Alphaproteobacteria.</title>
        <authorList>
            <person name="Cao J."/>
        </authorList>
    </citation>
    <scope>NUCLEOTIDE SEQUENCE [LARGE SCALE GENOMIC DNA]</scope>
    <source>
        <strain evidence="2 3">WS11</strain>
    </source>
</reference>
<dbReference type="GO" id="GO:0006950">
    <property type="term" value="P:response to stress"/>
    <property type="evidence" value="ECO:0007669"/>
    <property type="project" value="TreeGrafter"/>
</dbReference>
<dbReference type="InterPro" id="IPR036388">
    <property type="entry name" value="WH-like_DNA-bd_sf"/>
</dbReference>
<dbReference type="InterPro" id="IPR000835">
    <property type="entry name" value="HTH_MarR-typ"/>
</dbReference>
<dbReference type="EMBL" id="CP032509">
    <property type="protein sequence ID" value="AZN70735.1"/>
    <property type="molecule type" value="Genomic_DNA"/>
</dbReference>